<name>A0A7I7LKK3_9MYCO</name>
<evidence type="ECO:0000313" key="5">
    <source>
        <dbReference type="Proteomes" id="UP000467164"/>
    </source>
</evidence>
<feature type="domain" description="Acylphosphatase-like" evidence="3">
    <location>
        <begin position="18"/>
        <end position="58"/>
    </location>
</feature>
<keyword evidence="1" id="KW-0378">Hydrolase</keyword>
<evidence type="ECO:0000256" key="2">
    <source>
        <dbReference type="RuleBase" id="RU004168"/>
    </source>
</evidence>
<dbReference type="InterPro" id="IPR017968">
    <property type="entry name" value="Acylphosphatase_CS"/>
</dbReference>
<dbReference type="GO" id="GO:0051604">
    <property type="term" value="P:protein maturation"/>
    <property type="evidence" value="ECO:0007669"/>
    <property type="project" value="TreeGrafter"/>
</dbReference>
<dbReference type="EC" id="3.6.1.7" evidence="1"/>
<dbReference type="PROSITE" id="PS00150">
    <property type="entry name" value="ACYLPHOSPHATASE_1"/>
    <property type="match status" value="1"/>
</dbReference>
<feature type="active site" evidence="1">
    <location>
        <position position="51"/>
    </location>
</feature>
<dbReference type="GO" id="GO:0008270">
    <property type="term" value="F:zinc ion binding"/>
    <property type="evidence" value="ECO:0007669"/>
    <property type="project" value="TreeGrafter"/>
</dbReference>
<dbReference type="SUPFAM" id="SSF54975">
    <property type="entry name" value="Acylphosphatase/BLUF domain-like"/>
    <property type="match status" value="1"/>
</dbReference>
<dbReference type="GO" id="GO:0016743">
    <property type="term" value="F:carboxyl- or carbamoyltransferase activity"/>
    <property type="evidence" value="ECO:0007669"/>
    <property type="project" value="TreeGrafter"/>
</dbReference>
<dbReference type="PROSITE" id="PS51160">
    <property type="entry name" value="ACYLPHOSPHATASE_3"/>
    <property type="match status" value="1"/>
</dbReference>
<protein>
    <recommendedName>
        <fullName evidence="1">acylphosphatase</fullName>
        <ecNumber evidence="1">3.6.1.7</ecNumber>
    </recommendedName>
</protein>
<dbReference type="EMBL" id="AP022572">
    <property type="protein sequence ID" value="BBX60002.1"/>
    <property type="molecule type" value="Genomic_DNA"/>
</dbReference>
<comment type="catalytic activity">
    <reaction evidence="1">
        <text>an acyl phosphate + H2O = a carboxylate + phosphate + H(+)</text>
        <dbReference type="Rhea" id="RHEA:14965"/>
        <dbReference type="ChEBI" id="CHEBI:15377"/>
        <dbReference type="ChEBI" id="CHEBI:15378"/>
        <dbReference type="ChEBI" id="CHEBI:29067"/>
        <dbReference type="ChEBI" id="CHEBI:43474"/>
        <dbReference type="ChEBI" id="CHEBI:59918"/>
        <dbReference type="EC" id="3.6.1.7"/>
    </reaction>
</comment>
<dbReference type="AlphaFoldDB" id="A0A7I7LKK3"/>
<evidence type="ECO:0000259" key="3">
    <source>
        <dbReference type="PROSITE" id="PS51160"/>
    </source>
</evidence>
<dbReference type="PANTHER" id="PTHR42959">
    <property type="entry name" value="CARBAMOYLTRANSFERASE"/>
    <property type="match status" value="1"/>
</dbReference>
<organism evidence="4 5">
    <name type="scientific">Mycobacterium shottsii</name>
    <dbReference type="NCBI Taxonomy" id="133549"/>
    <lineage>
        <taxon>Bacteria</taxon>
        <taxon>Bacillati</taxon>
        <taxon>Actinomycetota</taxon>
        <taxon>Actinomycetes</taxon>
        <taxon>Mycobacteriales</taxon>
        <taxon>Mycobacteriaceae</taxon>
        <taxon>Mycobacterium</taxon>
        <taxon>Mycobacterium ulcerans group</taxon>
    </lineage>
</organism>
<gene>
    <name evidence="4" type="ORF">MSHO_53470</name>
</gene>
<comment type="similarity">
    <text evidence="2">Belongs to the acylphosphatase family.</text>
</comment>
<dbReference type="InterPro" id="IPR001792">
    <property type="entry name" value="Acylphosphatase-like_dom"/>
</dbReference>
<dbReference type="InterPro" id="IPR036046">
    <property type="entry name" value="Acylphosphatase-like_dom_sf"/>
</dbReference>
<dbReference type="GO" id="GO:0003998">
    <property type="term" value="F:acylphosphatase activity"/>
    <property type="evidence" value="ECO:0007669"/>
    <property type="project" value="UniProtKB-EC"/>
</dbReference>
<sequence length="58" mass="6148">MAGLPLLRPAMVRCAETRQRFTVTGVVQGVGFRPFVHQLASELGLSGFAGNDSAAVFI</sequence>
<keyword evidence="5" id="KW-1185">Reference proteome</keyword>
<feature type="active site" evidence="1">
    <location>
        <position position="33"/>
    </location>
</feature>
<proteinExistence type="inferred from homology"/>
<accession>A0A7I7LKK3</accession>
<dbReference type="Pfam" id="PF00708">
    <property type="entry name" value="Acylphosphatase"/>
    <property type="match status" value="1"/>
</dbReference>
<dbReference type="Gene3D" id="3.30.70.100">
    <property type="match status" value="1"/>
</dbReference>
<dbReference type="KEGG" id="msho:MSHO_53470"/>
<dbReference type="PANTHER" id="PTHR42959:SF1">
    <property type="entry name" value="CARBAMOYLTRANSFERASE HYPF"/>
    <property type="match status" value="1"/>
</dbReference>
<evidence type="ECO:0000256" key="1">
    <source>
        <dbReference type="PROSITE-ProRule" id="PRU00520"/>
    </source>
</evidence>
<reference evidence="4 5" key="1">
    <citation type="journal article" date="2019" name="Emerg. Microbes Infect.">
        <title>Comprehensive subspecies identification of 175 nontuberculous mycobacteria species based on 7547 genomic profiles.</title>
        <authorList>
            <person name="Matsumoto Y."/>
            <person name="Kinjo T."/>
            <person name="Motooka D."/>
            <person name="Nabeya D."/>
            <person name="Jung N."/>
            <person name="Uechi K."/>
            <person name="Horii T."/>
            <person name="Iida T."/>
            <person name="Fujita J."/>
            <person name="Nakamura S."/>
        </authorList>
    </citation>
    <scope>NUCLEOTIDE SEQUENCE [LARGE SCALE GENOMIC DNA]</scope>
    <source>
        <strain evidence="4 5">JCM 12657</strain>
    </source>
</reference>
<evidence type="ECO:0000313" key="4">
    <source>
        <dbReference type="EMBL" id="BBX60002.1"/>
    </source>
</evidence>
<dbReference type="InterPro" id="IPR051060">
    <property type="entry name" value="Carbamoyltrans_HypF-like"/>
</dbReference>
<dbReference type="Proteomes" id="UP000467164">
    <property type="component" value="Chromosome"/>
</dbReference>